<keyword evidence="1" id="KW-1133">Transmembrane helix</keyword>
<evidence type="ECO:0000313" key="3">
    <source>
        <dbReference type="Proteomes" id="UP000618943"/>
    </source>
</evidence>
<comment type="caution">
    <text evidence="2">The sequence shown here is derived from an EMBL/GenBank/DDBJ whole genome shotgun (WGS) entry which is preliminary data.</text>
</comment>
<dbReference type="RefSeq" id="WP_200748036.1">
    <property type="nucleotide sequence ID" value="NZ_JAEOAH010000004.1"/>
</dbReference>
<dbReference type="EMBL" id="JAEOAH010000004">
    <property type="protein sequence ID" value="MBK3494030.1"/>
    <property type="molecule type" value="Genomic_DNA"/>
</dbReference>
<reference evidence="2 3" key="1">
    <citation type="submission" date="2020-12" db="EMBL/GenBank/DDBJ databases">
        <title>YIM B01967 draft genome.</title>
        <authorList>
            <person name="Yan X."/>
        </authorList>
    </citation>
    <scope>NUCLEOTIDE SEQUENCE [LARGE SCALE GENOMIC DNA]</scope>
    <source>
        <strain evidence="2 3">YIM B01967</strain>
    </source>
</reference>
<sequence>MKKKSFYYVGILMAIVIIVVGMFSYNNDNSMKTTSNGEHLTTNEAEKLAVILSRIQNVGEVELYFYANGQTPKDTEKKSSSLDNYFSWSSTAGQESEQISGVLVVAEGADDIAIQNELVNTLTKVLEIPAHRIVVMPMEKRGEMK</sequence>
<keyword evidence="1" id="KW-0472">Membrane</keyword>
<organism evidence="2 3">
    <name type="scientific">Viridibacillus soli</name>
    <dbReference type="NCBI Taxonomy" id="2798301"/>
    <lineage>
        <taxon>Bacteria</taxon>
        <taxon>Bacillati</taxon>
        <taxon>Bacillota</taxon>
        <taxon>Bacilli</taxon>
        <taxon>Bacillales</taxon>
        <taxon>Caryophanaceae</taxon>
        <taxon>Viridibacillus</taxon>
    </lineage>
</organism>
<dbReference type="Proteomes" id="UP000618943">
    <property type="component" value="Unassembled WGS sequence"/>
</dbReference>
<evidence type="ECO:0008006" key="4">
    <source>
        <dbReference type="Google" id="ProtNLM"/>
    </source>
</evidence>
<keyword evidence="3" id="KW-1185">Reference proteome</keyword>
<evidence type="ECO:0000256" key="1">
    <source>
        <dbReference type="SAM" id="Phobius"/>
    </source>
</evidence>
<proteinExistence type="predicted"/>
<feature type="transmembrane region" description="Helical" evidence="1">
    <location>
        <begin position="6"/>
        <end position="25"/>
    </location>
</feature>
<evidence type="ECO:0000313" key="2">
    <source>
        <dbReference type="EMBL" id="MBK3494030.1"/>
    </source>
</evidence>
<accession>A0ABS1H3P5</accession>
<protein>
    <recommendedName>
        <fullName evidence="4">Stage III sporulation protein AG</fullName>
    </recommendedName>
</protein>
<keyword evidence="1" id="KW-0812">Transmembrane</keyword>
<gene>
    <name evidence="2" type="ORF">JFL43_03975</name>
</gene>
<name>A0ABS1H3P5_9BACL</name>